<dbReference type="OrthoDB" id="9807968at2"/>
<accession>A0A1Z2XKP5</accession>
<keyword evidence="2 3" id="KW-0143">Chaperone</keyword>
<keyword evidence="3" id="KW-0963">Cytoplasm</keyword>
<keyword evidence="5" id="KW-1185">Reference proteome</keyword>
<protein>
    <recommendedName>
        <fullName evidence="3">Urease accessory protein UreD</fullName>
    </recommendedName>
</protein>
<dbReference type="InterPro" id="IPR002669">
    <property type="entry name" value="UreD"/>
</dbReference>
<dbReference type="GO" id="GO:0016151">
    <property type="term" value="F:nickel cation binding"/>
    <property type="evidence" value="ECO:0007669"/>
    <property type="project" value="UniProtKB-UniRule"/>
</dbReference>
<evidence type="ECO:0000256" key="2">
    <source>
        <dbReference type="ARBA" id="ARBA00023186"/>
    </source>
</evidence>
<dbReference type="Proteomes" id="UP000186351">
    <property type="component" value="Chromosome"/>
</dbReference>
<comment type="similarity">
    <text evidence="1 3">Belongs to the UreD family.</text>
</comment>
<dbReference type="PANTHER" id="PTHR33643">
    <property type="entry name" value="UREASE ACCESSORY PROTEIN D"/>
    <property type="match status" value="1"/>
</dbReference>
<reference evidence="5" key="1">
    <citation type="submission" date="2016-04" db="EMBL/GenBank/DDBJ databases">
        <title>Complete Genome Sequences of Twelve Strains of a Stable Defined Moderately Diverse Mouse Microbiota 2 (sDMDMm2).</title>
        <authorList>
            <person name="Uchimura Y."/>
            <person name="Wyss M."/>
            <person name="Brugiroux S."/>
            <person name="Limenitakis J.P."/>
            <person name="Stecher B."/>
            <person name="McCoy K.D."/>
            <person name="Macpherson A.J."/>
        </authorList>
    </citation>
    <scope>NUCLEOTIDE SEQUENCE [LARGE SCALE GENOMIC DNA]</scope>
    <source>
        <strain evidence="5">YL27</strain>
    </source>
</reference>
<dbReference type="GO" id="GO:0005737">
    <property type="term" value="C:cytoplasm"/>
    <property type="evidence" value="ECO:0007669"/>
    <property type="project" value="UniProtKB-SubCell"/>
</dbReference>
<dbReference type="PANTHER" id="PTHR33643:SF1">
    <property type="entry name" value="UREASE ACCESSORY PROTEIN D"/>
    <property type="match status" value="1"/>
</dbReference>
<gene>
    <name evidence="3" type="primary">ureD</name>
    <name evidence="4" type="ORF">A4V02_02685</name>
</gene>
<comment type="subunit">
    <text evidence="3">UreD, UreF and UreG form a complex that acts as a GTP-hydrolysis-dependent molecular chaperone, activating the urease apoprotein by helping to assemble the nickel containing metallocenter of UreC. The UreE protein probably delivers the nickel.</text>
</comment>
<name>A0A1B1SDH0_9BACT</name>
<comment type="function">
    <text evidence="3">Required for maturation of urease via the functional incorporation of the urease nickel metallocenter.</text>
</comment>
<dbReference type="EMBL" id="CP015402">
    <property type="protein sequence ID" value="ANU64720.1"/>
    <property type="molecule type" value="Genomic_DNA"/>
</dbReference>
<evidence type="ECO:0000256" key="1">
    <source>
        <dbReference type="ARBA" id="ARBA00007177"/>
    </source>
</evidence>
<proteinExistence type="inferred from homology"/>
<evidence type="ECO:0000256" key="3">
    <source>
        <dbReference type="HAMAP-Rule" id="MF_01384"/>
    </source>
</evidence>
<comment type="subcellular location">
    <subcellularLocation>
        <location evidence="3">Cytoplasm</location>
    </subcellularLocation>
</comment>
<keyword evidence="3" id="KW-0996">Nickel insertion</keyword>
<dbReference type="Pfam" id="PF01774">
    <property type="entry name" value="UreD"/>
    <property type="match status" value="1"/>
</dbReference>
<dbReference type="HAMAP" id="MF_01384">
    <property type="entry name" value="UreD"/>
    <property type="match status" value="1"/>
</dbReference>
<organism evidence="4 5">
    <name type="scientific">Muribaculum intestinale</name>
    <dbReference type="NCBI Taxonomy" id="1796646"/>
    <lineage>
        <taxon>Bacteria</taxon>
        <taxon>Pseudomonadati</taxon>
        <taxon>Bacteroidota</taxon>
        <taxon>Bacteroidia</taxon>
        <taxon>Bacteroidales</taxon>
        <taxon>Muribaculaceae</taxon>
        <taxon>Muribaculum</taxon>
    </lineage>
</organism>
<sequence length="305" mass="34231">MQRVTATREMQPYNHPTRAMYIGAPGKVGYLRLGFELDKSGKSIMRDLQRMAPLIVQQELYCDEGMPAMPVVYILSSGGPNVDGDRYEQEIMMRKGSIAHVTTGAATKIAEMNDNFSALCQNIVLEDDSYLEFMPEPTIPCRTARYVTLTDITCAPTATLFYSEIFSCGRKHRDEPEIFDYDILSVTCEARRPDGQRLFREKFVIEPKAQNPSMLGIMGRYQMFANVIVLTPPDKAEEIYNATEAGFSNNGDLATGITRLPNNAGLLFKVMGMETEPVKKAVRSFASTVRMSVKGHPLLPDFPWR</sequence>
<dbReference type="AlphaFoldDB" id="A0A1B1SDH0"/>
<dbReference type="STRING" id="1796646.A4V02_02685"/>
<evidence type="ECO:0000313" key="5">
    <source>
        <dbReference type="Proteomes" id="UP000186351"/>
    </source>
</evidence>
<evidence type="ECO:0000313" key="4">
    <source>
        <dbReference type="EMBL" id="ANU64720.1"/>
    </source>
</evidence>
<dbReference type="KEGG" id="pary:A4V02_02685"/>
<accession>A0A1B1SDH0</accession>